<protein>
    <submittedName>
        <fullName evidence="1">Uncharacterized protein</fullName>
    </submittedName>
</protein>
<organism evidence="1 2">
    <name type="scientific">Peptoclostridium acidaminophilum DSM 3953</name>
    <dbReference type="NCBI Taxonomy" id="1286171"/>
    <lineage>
        <taxon>Bacteria</taxon>
        <taxon>Bacillati</taxon>
        <taxon>Bacillota</taxon>
        <taxon>Clostridia</taxon>
        <taxon>Peptostreptococcales</taxon>
        <taxon>Peptoclostridiaceae</taxon>
        <taxon>Peptoclostridium</taxon>
    </lineage>
</organism>
<sequence>MAESEATEELAVLMNLKVIVKKDDFSTPVNGYESRLFLCI</sequence>
<dbReference type="KEGG" id="eac:EAL2_808p03360"/>
<evidence type="ECO:0000313" key="1">
    <source>
        <dbReference type="EMBL" id="AHM57841.1"/>
    </source>
</evidence>
<dbReference type="EMBL" id="CP007453">
    <property type="protein sequence ID" value="AHM57841.1"/>
    <property type="molecule type" value="Genomic_DNA"/>
</dbReference>
<keyword evidence="2" id="KW-1185">Reference proteome</keyword>
<proteinExistence type="predicted"/>
<evidence type="ECO:0000313" key="2">
    <source>
        <dbReference type="Proteomes" id="UP000019591"/>
    </source>
</evidence>
<gene>
    <name evidence="1" type="ORF">EAL2_808p03360</name>
</gene>
<keyword evidence="1" id="KW-0614">Plasmid</keyword>
<dbReference type="Proteomes" id="UP000019591">
    <property type="component" value="Plasmid EAL2_808p"/>
</dbReference>
<reference evidence="1 2" key="1">
    <citation type="journal article" date="2014" name="Genome Announc.">
        <title>Complete Genome Sequence of Amino Acid-Utilizing Eubacterium acidaminophilum al-2 (DSM 3953).</title>
        <authorList>
            <person name="Poehlein A."/>
            <person name="Andreesen J.R."/>
            <person name="Daniel R."/>
        </authorList>
    </citation>
    <scope>NUCLEOTIDE SEQUENCE [LARGE SCALE GENOMIC DNA]</scope>
    <source>
        <strain evidence="1 2">DSM 3953</strain>
        <plasmid evidence="2">Plasmid EAL2_808p</plasmid>
    </source>
</reference>
<dbReference type="HOGENOM" id="CLU_3289792_0_0_9"/>
<accession>W8UAL4</accession>
<dbReference type="AlphaFoldDB" id="W8UAL4"/>
<dbReference type="PATRIC" id="fig|1286171.3.peg.2512"/>
<geneLocation type="plasmid" evidence="1 2">
    <name>EAL2_808p</name>
</geneLocation>
<name>W8UAL4_PEPAC</name>